<dbReference type="GO" id="GO:0003677">
    <property type="term" value="F:DNA binding"/>
    <property type="evidence" value="ECO:0007669"/>
    <property type="project" value="InterPro"/>
</dbReference>
<organism evidence="2 3">
    <name type="scientific">Rhodopseudomonas palustris (strain BisB5)</name>
    <dbReference type="NCBI Taxonomy" id="316057"/>
    <lineage>
        <taxon>Bacteria</taxon>
        <taxon>Pseudomonadati</taxon>
        <taxon>Pseudomonadota</taxon>
        <taxon>Alphaproteobacteria</taxon>
        <taxon>Hyphomicrobiales</taxon>
        <taxon>Nitrobacteraceae</taxon>
        <taxon>Rhodopseudomonas</taxon>
    </lineage>
</organism>
<dbReference type="GO" id="GO:0004803">
    <property type="term" value="F:transposase activity"/>
    <property type="evidence" value="ECO:0007669"/>
    <property type="project" value="InterPro"/>
</dbReference>
<evidence type="ECO:0000256" key="1">
    <source>
        <dbReference type="SAM" id="Coils"/>
    </source>
</evidence>
<sequence length="96" mass="11044">MQRRKFSREFKVEAVKLVRERGVSVAQAGRDLDVHENVLRKWVKEFGSDPVQAFPGHGQMKPEQLEIERLRREVQKLKAERDILKNSPGPLHACAG</sequence>
<dbReference type="eggNOG" id="COG2963">
    <property type="taxonomic scope" value="Bacteria"/>
</dbReference>
<dbReference type="PANTHER" id="PTHR33215">
    <property type="entry name" value="PROTEIN DISTAL ANTENNA"/>
    <property type="match status" value="1"/>
</dbReference>
<evidence type="ECO:0000313" key="3">
    <source>
        <dbReference type="Proteomes" id="UP000001818"/>
    </source>
</evidence>
<dbReference type="AlphaFoldDB" id="Q138H9"/>
<dbReference type="Pfam" id="PF01527">
    <property type="entry name" value="HTH_Tnp_1"/>
    <property type="match status" value="1"/>
</dbReference>
<dbReference type="Proteomes" id="UP000001818">
    <property type="component" value="Chromosome"/>
</dbReference>
<keyword evidence="1" id="KW-0175">Coiled coil</keyword>
<evidence type="ECO:0000313" key="2">
    <source>
        <dbReference type="EMBL" id="ABE39510.1"/>
    </source>
</evidence>
<dbReference type="KEGG" id="rpd:RPD_2278"/>
<feature type="coiled-coil region" evidence="1">
    <location>
        <begin position="60"/>
        <end position="87"/>
    </location>
</feature>
<dbReference type="GO" id="GO:0006313">
    <property type="term" value="P:DNA transposition"/>
    <property type="evidence" value="ECO:0007669"/>
    <property type="project" value="InterPro"/>
</dbReference>
<dbReference type="InterPro" id="IPR009057">
    <property type="entry name" value="Homeodomain-like_sf"/>
</dbReference>
<name>Q138H9_RHOPS</name>
<dbReference type="HOGENOM" id="CLU_027402_33_9_5"/>
<proteinExistence type="predicted"/>
<dbReference type="InterPro" id="IPR051839">
    <property type="entry name" value="RD_transcriptional_regulator"/>
</dbReference>
<dbReference type="STRING" id="316057.RPD_2278"/>
<reference evidence="2 3" key="1">
    <citation type="submission" date="2006-03" db="EMBL/GenBank/DDBJ databases">
        <title>Complete sequence of Rhodopseudomonas palustris BisB5.</title>
        <authorList>
            <consortium name="US DOE Joint Genome Institute"/>
            <person name="Copeland A."/>
            <person name="Lucas S."/>
            <person name="Lapidus A."/>
            <person name="Barry K."/>
            <person name="Detter J.C."/>
            <person name="Glavina del Rio T."/>
            <person name="Hammon N."/>
            <person name="Israni S."/>
            <person name="Dalin E."/>
            <person name="Tice H."/>
            <person name="Pitluck S."/>
            <person name="Chain P."/>
            <person name="Malfatti S."/>
            <person name="Shin M."/>
            <person name="Vergez L."/>
            <person name="Schmutz J."/>
            <person name="Larimer F."/>
            <person name="Land M."/>
            <person name="Hauser L."/>
            <person name="Pelletier D.A."/>
            <person name="Kyrpides N."/>
            <person name="Lykidis A."/>
            <person name="Oda Y."/>
            <person name="Harwood C.S."/>
            <person name="Richardson P."/>
        </authorList>
    </citation>
    <scope>NUCLEOTIDE SEQUENCE [LARGE SCALE GENOMIC DNA]</scope>
    <source>
        <strain evidence="2 3">BisB5</strain>
    </source>
</reference>
<protein>
    <submittedName>
        <fullName evidence="2">Transposase IS3/IS911</fullName>
    </submittedName>
</protein>
<dbReference type="PANTHER" id="PTHR33215:SF13">
    <property type="entry name" value="PROTEIN DISTAL ANTENNA"/>
    <property type="match status" value="1"/>
</dbReference>
<dbReference type="Gene3D" id="1.10.10.60">
    <property type="entry name" value="Homeodomain-like"/>
    <property type="match status" value="1"/>
</dbReference>
<gene>
    <name evidence="2" type="ordered locus">RPD_2278</name>
</gene>
<dbReference type="SUPFAM" id="SSF46689">
    <property type="entry name" value="Homeodomain-like"/>
    <property type="match status" value="1"/>
</dbReference>
<dbReference type="InterPro" id="IPR002514">
    <property type="entry name" value="Transposase_8"/>
</dbReference>
<accession>Q138H9</accession>
<dbReference type="EMBL" id="CP000283">
    <property type="protein sequence ID" value="ABE39510.1"/>
    <property type="molecule type" value="Genomic_DNA"/>
</dbReference>